<dbReference type="AlphaFoldDB" id="A0A0F9IWG4"/>
<organism evidence="1">
    <name type="scientific">marine sediment metagenome</name>
    <dbReference type="NCBI Taxonomy" id="412755"/>
    <lineage>
        <taxon>unclassified sequences</taxon>
        <taxon>metagenomes</taxon>
        <taxon>ecological metagenomes</taxon>
    </lineage>
</organism>
<name>A0A0F9IWG4_9ZZZZ</name>
<gene>
    <name evidence="1" type="ORF">LCGC14_1894960</name>
</gene>
<comment type="caution">
    <text evidence="1">The sequence shown here is derived from an EMBL/GenBank/DDBJ whole genome shotgun (WGS) entry which is preliminary data.</text>
</comment>
<sequence length="59" mass="6729">MSMIYCGDCRVLIDSDDDPGCFIGDDPYYEVAHEVLCEACRERYVREDMKMDEARQGGG</sequence>
<proteinExistence type="predicted"/>
<dbReference type="EMBL" id="LAZR01019736">
    <property type="protein sequence ID" value="KKL91417.1"/>
    <property type="molecule type" value="Genomic_DNA"/>
</dbReference>
<reference evidence="1" key="1">
    <citation type="journal article" date="2015" name="Nature">
        <title>Complex archaea that bridge the gap between prokaryotes and eukaryotes.</title>
        <authorList>
            <person name="Spang A."/>
            <person name="Saw J.H."/>
            <person name="Jorgensen S.L."/>
            <person name="Zaremba-Niedzwiedzka K."/>
            <person name="Martijn J."/>
            <person name="Lind A.E."/>
            <person name="van Eijk R."/>
            <person name="Schleper C."/>
            <person name="Guy L."/>
            <person name="Ettema T.J."/>
        </authorList>
    </citation>
    <scope>NUCLEOTIDE SEQUENCE</scope>
</reference>
<accession>A0A0F9IWG4</accession>
<protein>
    <submittedName>
        <fullName evidence="1">Uncharacterized protein</fullName>
    </submittedName>
</protein>
<evidence type="ECO:0000313" key="1">
    <source>
        <dbReference type="EMBL" id="KKL91417.1"/>
    </source>
</evidence>